<dbReference type="InterPro" id="IPR000600">
    <property type="entry name" value="ROK"/>
</dbReference>
<dbReference type="Gene3D" id="3.30.420.40">
    <property type="match status" value="2"/>
</dbReference>
<comment type="caution">
    <text evidence="2">The sequence shown here is derived from an EMBL/GenBank/DDBJ whole genome shotgun (WGS) entry which is preliminary data.</text>
</comment>
<name>A0A5N0VG18_9PSEU</name>
<dbReference type="PANTHER" id="PTHR18964:SF149">
    <property type="entry name" value="BIFUNCTIONAL UDP-N-ACETYLGLUCOSAMINE 2-EPIMERASE_N-ACETYLMANNOSAMINE KINASE"/>
    <property type="match status" value="1"/>
</dbReference>
<dbReference type="InterPro" id="IPR036390">
    <property type="entry name" value="WH_DNA-bd_sf"/>
</dbReference>
<gene>
    <name evidence="2" type="ORF">FPZ12_007255</name>
</gene>
<organism evidence="2 3">
    <name type="scientific">Amycolatopsis acidicola</name>
    <dbReference type="NCBI Taxonomy" id="2596893"/>
    <lineage>
        <taxon>Bacteria</taxon>
        <taxon>Bacillati</taxon>
        <taxon>Actinomycetota</taxon>
        <taxon>Actinomycetes</taxon>
        <taxon>Pseudonocardiales</taxon>
        <taxon>Pseudonocardiaceae</taxon>
        <taxon>Amycolatopsis</taxon>
    </lineage>
</organism>
<dbReference type="OrthoDB" id="37575at2"/>
<evidence type="ECO:0000313" key="3">
    <source>
        <dbReference type="Proteomes" id="UP000319769"/>
    </source>
</evidence>
<dbReference type="Proteomes" id="UP000319769">
    <property type="component" value="Unassembled WGS sequence"/>
</dbReference>
<dbReference type="Gene3D" id="1.10.10.10">
    <property type="entry name" value="Winged helix-like DNA-binding domain superfamily/Winged helix DNA-binding domain"/>
    <property type="match status" value="1"/>
</dbReference>
<dbReference type="CDD" id="cd23763">
    <property type="entry name" value="ASKHA_ATPase_ROK"/>
    <property type="match status" value="1"/>
</dbReference>
<dbReference type="InterPro" id="IPR043129">
    <property type="entry name" value="ATPase_NBD"/>
</dbReference>
<reference evidence="2" key="1">
    <citation type="submission" date="2019-09" db="EMBL/GenBank/DDBJ databases">
        <authorList>
            <person name="Teo W.F.A."/>
            <person name="Duangmal K."/>
        </authorList>
    </citation>
    <scope>NUCLEOTIDE SEQUENCE [LARGE SCALE GENOMIC DNA]</scope>
    <source>
        <strain evidence="2">K81G1</strain>
    </source>
</reference>
<dbReference type="EMBL" id="VMNW02000007">
    <property type="protein sequence ID" value="KAA9164384.1"/>
    <property type="molecule type" value="Genomic_DNA"/>
</dbReference>
<accession>A0A5N0VG18</accession>
<protein>
    <submittedName>
        <fullName evidence="2">ROK family transcriptional regulator</fullName>
    </submittedName>
</protein>
<sequence length="391" mass="40965">MGADSGMTGAGERAPIAAARQHNRGAVLDLILRQPGISRVGIVQQTGLSRSTVSRVTDGLIGSGMVVEEAAPQTAGRGRPSPQLRIATSVGQVVGLDVGVASCRGMATNLSGEVLARLRTPTPADLDVPRFAEWLAEQIDGLRAQGGPGPLLHLVVSFPAKVRDGLVIERPARGLNHLAGSELYARLSRRLAVPLTFRNDPDMALLGEMHDGQAVGRSDAVLVIISAALAASVAIDGQILGGRRKIIGEFGRMPFDDAGTPMSSVLTAQGITDRAAEAGVVLETLQDLVTRAGEPLVDRLREEFTAGLTRLLIALALSVDPEIIVLAGRLLDLAVDVLGDVRARLAEVLPVPPEVATSQTLGYSQPRGAAQVALQSARAELLERVQHDNDA</sequence>
<dbReference type="GO" id="GO:0003700">
    <property type="term" value="F:DNA-binding transcription factor activity"/>
    <property type="evidence" value="ECO:0007669"/>
    <property type="project" value="InterPro"/>
</dbReference>
<dbReference type="InterPro" id="IPR036388">
    <property type="entry name" value="WH-like_DNA-bd_sf"/>
</dbReference>
<proteinExistence type="inferred from homology"/>
<evidence type="ECO:0000313" key="2">
    <source>
        <dbReference type="EMBL" id="KAA9164384.1"/>
    </source>
</evidence>
<dbReference type="PANTHER" id="PTHR18964">
    <property type="entry name" value="ROK (REPRESSOR, ORF, KINASE) FAMILY"/>
    <property type="match status" value="1"/>
</dbReference>
<dbReference type="SUPFAM" id="SSF46785">
    <property type="entry name" value="Winged helix' DNA-binding domain"/>
    <property type="match status" value="1"/>
</dbReference>
<dbReference type="AlphaFoldDB" id="A0A5N0VG18"/>
<evidence type="ECO:0000256" key="1">
    <source>
        <dbReference type="ARBA" id="ARBA00006479"/>
    </source>
</evidence>
<dbReference type="RefSeq" id="WP_144747034.1">
    <property type="nucleotide sequence ID" value="NZ_VMNW02000007.1"/>
</dbReference>
<comment type="similarity">
    <text evidence="1">Belongs to the ROK (NagC/XylR) family.</text>
</comment>
<keyword evidence="3" id="KW-1185">Reference proteome</keyword>
<dbReference type="Pfam" id="PF00480">
    <property type="entry name" value="ROK"/>
    <property type="match status" value="1"/>
</dbReference>
<dbReference type="SUPFAM" id="SSF53067">
    <property type="entry name" value="Actin-like ATPase domain"/>
    <property type="match status" value="1"/>
</dbReference>